<dbReference type="PROSITE" id="PS50893">
    <property type="entry name" value="ABC_TRANSPORTER_2"/>
    <property type="match status" value="1"/>
</dbReference>
<evidence type="ECO:0000256" key="4">
    <source>
        <dbReference type="ARBA" id="ARBA00022840"/>
    </source>
</evidence>
<name>A0A6N1VCR8_9HYPH</name>
<dbReference type="Proteomes" id="UP000509367">
    <property type="component" value="Chromosome"/>
</dbReference>
<evidence type="ECO:0000259" key="7">
    <source>
        <dbReference type="PROSITE" id="PS50893"/>
    </source>
</evidence>
<dbReference type="InterPro" id="IPR003593">
    <property type="entry name" value="AAA+_ATPase"/>
</dbReference>
<dbReference type="InterPro" id="IPR027417">
    <property type="entry name" value="P-loop_NTPase"/>
</dbReference>
<dbReference type="SUPFAM" id="SSF52540">
    <property type="entry name" value="P-loop containing nucleoside triphosphate hydrolases"/>
    <property type="match status" value="1"/>
</dbReference>
<dbReference type="KEGG" id="orm:HTY61_09445"/>
<feature type="domain" description="ABC transporter" evidence="7">
    <location>
        <begin position="2"/>
        <end position="225"/>
    </location>
</feature>
<dbReference type="InterPro" id="IPR017871">
    <property type="entry name" value="ABC_transporter-like_CS"/>
</dbReference>
<keyword evidence="6" id="KW-0406">Ion transport</keyword>
<evidence type="ECO:0000313" key="8">
    <source>
        <dbReference type="EMBL" id="QKV18654.1"/>
    </source>
</evidence>
<dbReference type="GO" id="GO:0006829">
    <property type="term" value="P:zinc ion transport"/>
    <property type="evidence" value="ECO:0007669"/>
    <property type="project" value="UniProtKB-KW"/>
</dbReference>
<evidence type="ECO:0000256" key="3">
    <source>
        <dbReference type="ARBA" id="ARBA00022741"/>
    </source>
</evidence>
<keyword evidence="5" id="KW-0864">Zinc transport</keyword>
<keyword evidence="5" id="KW-0862">Zinc</keyword>
<proteinExistence type="inferred from homology"/>
<reference evidence="8 9" key="1">
    <citation type="submission" date="2020-06" db="EMBL/GenBank/DDBJ databases">
        <title>Oricola thermophila sp. nov. isolated from a tidal sediments.</title>
        <authorList>
            <person name="Kwon K.K."/>
            <person name="Yang S.-H."/>
            <person name="Park M.-J."/>
        </authorList>
    </citation>
    <scope>NUCLEOTIDE SEQUENCE [LARGE SCALE GENOMIC DNA]</scope>
    <source>
        <strain evidence="8 9">MEBiC13590</strain>
    </source>
</reference>
<dbReference type="EMBL" id="CP054836">
    <property type="protein sequence ID" value="QKV18654.1"/>
    <property type="molecule type" value="Genomic_DNA"/>
</dbReference>
<gene>
    <name evidence="8" type="ORF">HTY61_09445</name>
</gene>
<dbReference type="PANTHER" id="PTHR42734">
    <property type="entry name" value="METAL TRANSPORT SYSTEM ATP-BINDING PROTEIN TM_0124-RELATED"/>
    <property type="match status" value="1"/>
</dbReference>
<keyword evidence="3" id="KW-0547">Nucleotide-binding</keyword>
<evidence type="ECO:0000256" key="6">
    <source>
        <dbReference type="ARBA" id="ARBA00023065"/>
    </source>
</evidence>
<dbReference type="GO" id="GO:0005524">
    <property type="term" value="F:ATP binding"/>
    <property type="evidence" value="ECO:0007669"/>
    <property type="project" value="UniProtKB-KW"/>
</dbReference>
<keyword evidence="4 8" id="KW-0067">ATP-binding</keyword>
<evidence type="ECO:0000313" key="9">
    <source>
        <dbReference type="Proteomes" id="UP000509367"/>
    </source>
</evidence>
<organism evidence="8 9">
    <name type="scientific">Oricola thermophila</name>
    <dbReference type="NCBI Taxonomy" id="2742145"/>
    <lineage>
        <taxon>Bacteria</taxon>
        <taxon>Pseudomonadati</taxon>
        <taxon>Pseudomonadota</taxon>
        <taxon>Alphaproteobacteria</taxon>
        <taxon>Hyphomicrobiales</taxon>
        <taxon>Ahrensiaceae</taxon>
        <taxon>Oricola</taxon>
    </lineage>
</organism>
<evidence type="ECO:0000256" key="2">
    <source>
        <dbReference type="ARBA" id="ARBA00022448"/>
    </source>
</evidence>
<keyword evidence="9" id="KW-1185">Reference proteome</keyword>
<dbReference type="RefSeq" id="WP_175276547.1">
    <property type="nucleotide sequence ID" value="NZ_CP054836.1"/>
</dbReference>
<evidence type="ECO:0000256" key="1">
    <source>
        <dbReference type="ARBA" id="ARBA00005417"/>
    </source>
</evidence>
<dbReference type="PROSITE" id="PS00211">
    <property type="entry name" value="ABC_TRANSPORTER_1"/>
    <property type="match status" value="1"/>
</dbReference>
<dbReference type="Gene3D" id="3.40.50.300">
    <property type="entry name" value="P-loop containing nucleotide triphosphate hydrolases"/>
    <property type="match status" value="1"/>
</dbReference>
<dbReference type="InterPro" id="IPR003439">
    <property type="entry name" value="ABC_transporter-like_ATP-bd"/>
</dbReference>
<keyword evidence="2" id="KW-0813">Transport</keyword>
<dbReference type="SMART" id="SM00382">
    <property type="entry name" value="AAA"/>
    <property type="match status" value="1"/>
</dbReference>
<dbReference type="Pfam" id="PF00005">
    <property type="entry name" value="ABC_tran"/>
    <property type="match status" value="1"/>
</dbReference>
<dbReference type="GO" id="GO:0016887">
    <property type="term" value="F:ATP hydrolysis activity"/>
    <property type="evidence" value="ECO:0007669"/>
    <property type="project" value="InterPro"/>
</dbReference>
<dbReference type="PANTHER" id="PTHR42734:SF6">
    <property type="entry name" value="MOLYBDATE IMPORT ATP-BINDING PROTEIN MOLC"/>
    <property type="match status" value="1"/>
</dbReference>
<accession>A0A6N1VCR8</accession>
<dbReference type="AlphaFoldDB" id="A0A6N1VCR8"/>
<protein>
    <submittedName>
        <fullName evidence="8">Metal ABC transporter ATP-binding protein</fullName>
    </submittedName>
</protein>
<evidence type="ECO:0000256" key="5">
    <source>
        <dbReference type="ARBA" id="ARBA00022906"/>
    </source>
</evidence>
<sequence length="254" mass="27443">MTSLRDAGVRFGARWIFRNLDLSVPVGRSLAILGPNGRGKTTLLRSLLGFQQLTEGRREAPAVIGYVPQYAGHEVGYSVRQVVATGRVARRGLFAQPTARDMEAADEALDRVGMRGFGDNRFDRLSGGERQLVLLARAIATGASTLVLDEPASALDLRNQDRFLSVIESLRADGEHAILFTTHLPQHAAMAADDALLMFGPDDRMLGPVEETVTEDAIARLYGIPVRIVDCDLPGAMRPARGVIPLFGQAGSQP</sequence>
<comment type="similarity">
    <text evidence="1">Belongs to the ABC transporter superfamily.</text>
</comment>
<dbReference type="InterPro" id="IPR050153">
    <property type="entry name" value="Metal_Ion_Import_ABC"/>
</dbReference>